<dbReference type="InterPro" id="IPR010481">
    <property type="entry name" value="Cdc24/Scd1_N"/>
</dbReference>
<dbReference type="InterPro" id="IPR001331">
    <property type="entry name" value="GDS_CDC24_CS"/>
</dbReference>
<dbReference type="GO" id="GO:0031106">
    <property type="term" value="P:septin ring organization"/>
    <property type="evidence" value="ECO:0007669"/>
    <property type="project" value="TreeGrafter"/>
</dbReference>
<evidence type="ECO:0000259" key="4">
    <source>
        <dbReference type="PROSITE" id="PS51745"/>
    </source>
</evidence>
<dbReference type="InterPro" id="IPR011993">
    <property type="entry name" value="PH-like_dom_sf"/>
</dbReference>
<dbReference type="SMART" id="SM00233">
    <property type="entry name" value="PH"/>
    <property type="match status" value="1"/>
</dbReference>
<dbReference type="PANTHER" id="PTHR47339:SF1">
    <property type="entry name" value="CELL DIVISION CONTROL PROTEIN 24"/>
    <property type="match status" value="1"/>
</dbReference>
<comment type="caution">
    <text evidence="5">The sequence shown here is derived from an EMBL/GenBank/DDBJ whole genome shotgun (WGS) entry which is preliminary data.</text>
</comment>
<organism evidence="5 6">
    <name type="scientific">Rhizopus oryzae</name>
    <name type="common">Mucormycosis agent</name>
    <name type="synonym">Rhizopus arrhizus var. delemar</name>
    <dbReference type="NCBI Taxonomy" id="64495"/>
    <lineage>
        <taxon>Eukaryota</taxon>
        <taxon>Fungi</taxon>
        <taxon>Fungi incertae sedis</taxon>
        <taxon>Mucoromycota</taxon>
        <taxon>Mucoromycotina</taxon>
        <taxon>Mucoromycetes</taxon>
        <taxon>Mucorales</taxon>
        <taxon>Mucorineae</taxon>
        <taxon>Rhizopodaceae</taxon>
        <taxon>Rhizopus</taxon>
    </lineage>
</organism>
<dbReference type="CDD" id="cd00160">
    <property type="entry name" value="RhoGEF"/>
    <property type="match status" value="1"/>
</dbReference>
<dbReference type="Proteomes" id="UP000716291">
    <property type="component" value="Unassembled WGS sequence"/>
</dbReference>
<dbReference type="GO" id="GO:0043332">
    <property type="term" value="C:mating projection tip"/>
    <property type="evidence" value="ECO:0007669"/>
    <property type="project" value="TreeGrafter"/>
</dbReference>
<feature type="compositionally biased region" description="Basic and acidic residues" evidence="1">
    <location>
        <begin position="656"/>
        <end position="668"/>
    </location>
</feature>
<evidence type="ECO:0000256" key="1">
    <source>
        <dbReference type="SAM" id="MobiDB-lite"/>
    </source>
</evidence>
<dbReference type="AlphaFoldDB" id="A0A9P6XJX2"/>
<dbReference type="Gene3D" id="3.10.20.90">
    <property type="entry name" value="Phosphatidylinositol 3-kinase Catalytic Subunit, Chain A, domain 1"/>
    <property type="match status" value="1"/>
</dbReference>
<evidence type="ECO:0000313" key="6">
    <source>
        <dbReference type="Proteomes" id="UP000716291"/>
    </source>
</evidence>
<dbReference type="CDD" id="cd00014">
    <property type="entry name" value="CH_SF"/>
    <property type="match status" value="1"/>
</dbReference>
<dbReference type="InterPro" id="IPR000270">
    <property type="entry name" value="PB1_dom"/>
</dbReference>
<dbReference type="InterPro" id="IPR000219">
    <property type="entry name" value="DH_dom"/>
</dbReference>
<dbReference type="GO" id="GO:0000935">
    <property type="term" value="C:division septum"/>
    <property type="evidence" value="ECO:0007669"/>
    <property type="project" value="TreeGrafter"/>
</dbReference>
<dbReference type="GO" id="GO:0005085">
    <property type="term" value="F:guanyl-nucleotide exchange factor activity"/>
    <property type="evidence" value="ECO:0007669"/>
    <property type="project" value="InterPro"/>
</dbReference>
<dbReference type="PROSITE" id="PS50003">
    <property type="entry name" value="PH_DOMAIN"/>
    <property type="match status" value="1"/>
</dbReference>
<proteinExistence type="predicted"/>
<dbReference type="InterPro" id="IPR053026">
    <property type="entry name" value="CDC42_GEF"/>
</dbReference>
<reference evidence="5" key="1">
    <citation type="journal article" date="2020" name="Microb. Genom.">
        <title>Genetic diversity of clinical and environmental Mucorales isolates obtained from an investigation of mucormycosis cases among solid organ transplant recipients.</title>
        <authorList>
            <person name="Nguyen M.H."/>
            <person name="Kaul D."/>
            <person name="Muto C."/>
            <person name="Cheng S.J."/>
            <person name="Richter R.A."/>
            <person name="Bruno V.M."/>
            <person name="Liu G."/>
            <person name="Beyhan S."/>
            <person name="Sundermann A.J."/>
            <person name="Mounaud S."/>
            <person name="Pasculle A.W."/>
            <person name="Nierman W.C."/>
            <person name="Driscoll E."/>
            <person name="Cumbie R."/>
            <person name="Clancy C.J."/>
            <person name="Dupont C.L."/>
        </authorList>
    </citation>
    <scope>NUCLEOTIDE SEQUENCE</scope>
    <source>
        <strain evidence="5">GL11</strain>
    </source>
</reference>
<dbReference type="Pfam" id="PF06395">
    <property type="entry name" value="CDC24"/>
    <property type="match status" value="1"/>
</dbReference>
<dbReference type="GO" id="GO:0030010">
    <property type="term" value="P:establishment of cell polarity"/>
    <property type="evidence" value="ECO:0007669"/>
    <property type="project" value="TreeGrafter"/>
</dbReference>
<dbReference type="Gene3D" id="2.30.29.30">
    <property type="entry name" value="Pleckstrin-homology domain (PH domain)/Phosphotyrosine-binding domain (PTB)"/>
    <property type="match status" value="1"/>
</dbReference>
<dbReference type="SUPFAM" id="SSF48065">
    <property type="entry name" value="DBL homology domain (DH-domain)"/>
    <property type="match status" value="1"/>
</dbReference>
<dbReference type="SMART" id="SM00325">
    <property type="entry name" value="RhoGEF"/>
    <property type="match status" value="1"/>
</dbReference>
<dbReference type="Gene3D" id="1.20.900.10">
    <property type="entry name" value="Dbl homology (DH) domain"/>
    <property type="match status" value="1"/>
</dbReference>
<dbReference type="GO" id="GO:0005737">
    <property type="term" value="C:cytoplasm"/>
    <property type="evidence" value="ECO:0007669"/>
    <property type="project" value="TreeGrafter"/>
</dbReference>
<dbReference type="PROSITE" id="PS00741">
    <property type="entry name" value="DH_1"/>
    <property type="match status" value="1"/>
</dbReference>
<dbReference type="InterPro" id="IPR033511">
    <property type="entry name" value="Cdc24/Scd1_PH_dom"/>
</dbReference>
<evidence type="ECO:0000259" key="3">
    <source>
        <dbReference type="PROSITE" id="PS50010"/>
    </source>
</evidence>
<dbReference type="SUPFAM" id="SSF47576">
    <property type="entry name" value="Calponin-homology domain, CH-domain"/>
    <property type="match status" value="1"/>
</dbReference>
<dbReference type="Gene3D" id="1.10.418.10">
    <property type="entry name" value="Calponin-like domain"/>
    <property type="match status" value="1"/>
</dbReference>
<dbReference type="CDD" id="cd05992">
    <property type="entry name" value="PB1"/>
    <property type="match status" value="1"/>
</dbReference>
<dbReference type="InterPro" id="IPR035899">
    <property type="entry name" value="DBL_dom_sf"/>
</dbReference>
<dbReference type="PROSITE" id="PS51745">
    <property type="entry name" value="PB1"/>
    <property type="match status" value="1"/>
</dbReference>
<dbReference type="InterPro" id="IPR036872">
    <property type="entry name" value="CH_dom_sf"/>
</dbReference>
<dbReference type="Pfam" id="PF00621">
    <property type="entry name" value="RhoGEF"/>
    <property type="match status" value="1"/>
</dbReference>
<dbReference type="SUPFAM" id="SSF54277">
    <property type="entry name" value="CAD &amp; PB1 domains"/>
    <property type="match status" value="1"/>
</dbReference>
<feature type="region of interest" description="Disordered" evidence="1">
    <location>
        <begin position="589"/>
        <end position="668"/>
    </location>
</feature>
<keyword evidence="6" id="KW-1185">Reference proteome</keyword>
<evidence type="ECO:0008006" key="7">
    <source>
        <dbReference type="Google" id="ProtNLM"/>
    </source>
</evidence>
<name>A0A9P6XJX2_RHIOR</name>
<sequence length="793" mass="90190">MIESPVATDSITNKQATQEASIYHTCRTVLNALSYVEGFEVFLENDSIKVAENSSTANDPLTKLWNICRSGTSLCFLFNALKPDLPITVNPSANNKSKVYIYHFIIACRDQLHFPEDTLFTVTELYQNDTNGFVKVVNTVKKILELLREQSIIPEHALTNVEAELDSPKDMRYNVVYELLSTERKYVQDLEALQNYMREVQAQEVLSPDTMHYLFGNLNALVDFQRRFLIQVEAQAASPTKEQRFGLLFIQFEEAFTVYEPFCANFQIAQDLVVQEAHKLQKLANIMSPTYELPAMLIKPIQRVCKYPLLLQQLIKSTSEDWPYSEENKDGLEAIQRVTKKVNETKRFQENSLAVEDLKKKIVVEDGSECSLDKYGQLLLHDKLTMQKADSEHAKEMVAFLFEKVILLCKEVKDANKSSISIKKKRKEGALIVRGKIFMSRIEHVKGSSNQTGNYVLHVSWTEKDVSQTVQLKCRNDEQLRQWLGVIIETKESTSKVDLLPATPQTPFSENNPLLSYYDDEDEEYYHEHEDDHNDNSFMRNRSYSYQYNRIPHPAHGLLSRKQSLGNASSNIPPRHMMNGIPGVTLPPLPKSPTHNSISHAGAGMPSSSAVHIDNHINQHHSLPYSPPTSLPSSPNNNTPSGALWQRRQQPQHHQHQLEQIDEPAHERSRISSNINLRPMDNIDLLSATAATASNKRNSNQDIPKDYIKIKIHYAGSIYVVLVPSNIEFDDLSRKIEDKLKLCVQETSISISGLKYEDEDGDLITINSDEDVQMGFEVKGPNNVVNFHVTTVC</sequence>
<feature type="compositionally biased region" description="Low complexity" evidence="1">
    <location>
        <begin position="631"/>
        <end position="649"/>
    </location>
</feature>
<dbReference type="Pfam" id="PF15411">
    <property type="entry name" value="PH_10"/>
    <property type="match status" value="1"/>
</dbReference>
<feature type="domain" description="PH" evidence="2">
    <location>
        <begin position="371"/>
        <end position="492"/>
    </location>
</feature>
<dbReference type="InterPro" id="IPR001849">
    <property type="entry name" value="PH_domain"/>
</dbReference>
<dbReference type="OrthoDB" id="1594986at2759"/>
<dbReference type="PANTHER" id="PTHR47339">
    <property type="entry name" value="CELL DIVISION CONTROL PROTEIN 24"/>
    <property type="match status" value="1"/>
</dbReference>
<feature type="domain" description="PB1" evidence="4">
    <location>
        <begin position="707"/>
        <end position="792"/>
    </location>
</feature>
<dbReference type="GO" id="GO:0005634">
    <property type="term" value="C:nucleus"/>
    <property type="evidence" value="ECO:0007669"/>
    <property type="project" value="TreeGrafter"/>
</dbReference>
<protein>
    <recommendedName>
        <fullName evidence="7">Cdc24</fullName>
    </recommendedName>
</protein>
<dbReference type="InterPro" id="IPR053793">
    <property type="entry name" value="PB1-like"/>
</dbReference>
<evidence type="ECO:0000313" key="5">
    <source>
        <dbReference type="EMBL" id="KAG1315408.1"/>
    </source>
</evidence>
<feature type="domain" description="DH" evidence="3">
    <location>
        <begin position="171"/>
        <end position="345"/>
    </location>
</feature>
<dbReference type="CDD" id="cd13246">
    <property type="entry name" value="PH_Scd1"/>
    <property type="match status" value="1"/>
</dbReference>
<dbReference type="SMART" id="SM00666">
    <property type="entry name" value="PB1"/>
    <property type="match status" value="1"/>
</dbReference>
<gene>
    <name evidence="5" type="ORF">G6F64_000702</name>
</gene>
<accession>A0A9P6XJX2</accession>
<dbReference type="Pfam" id="PF00564">
    <property type="entry name" value="PB1"/>
    <property type="match status" value="1"/>
</dbReference>
<dbReference type="GO" id="GO:0035556">
    <property type="term" value="P:intracellular signal transduction"/>
    <property type="evidence" value="ECO:0007669"/>
    <property type="project" value="InterPro"/>
</dbReference>
<dbReference type="SUPFAM" id="SSF50729">
    <property type="entry name" value="PH domain-like"/>
    <property type="match status" value="1"/>
</dbReference>
<dbReference type="EMBL" id="JAANQT010000045">
    <property type="protein sequence ID" value="KAG1315408.1"/>
    <property type="molecule type" value="Genomic_DNA"/>
</dbReference>
<dbReference type="PROSITE" id="PS50010">
    <property type="entry name" value="DH_2"/>
    <property type="match status" value="1"/>
</dbReference>
<evidence type="ECO:0000259" key="2">
    <source>
        <dbReference type="PROSITE" id="PS50003"/>
    </source>
</evidence>